<accession>A0A1W9S3A0</accession>
<evidence type="ECO:0000313" key="1">
    <source>
        <dbReference type="EMBL" id="OQX91294.1"/>
    </source>
</evidence>
<reference evidence="2" key="1">
    <citation type="submission" date="2017-03" db="EMBL/GenBank/DDBJ databases">
        <title>Novel pathways for hydrocarbon cycling and metabolic interdependencies in hydrothermal sediment communities.</title>
        <authorList>
            <person name="Dombrowski N."/>
            <person name="Seitz K."/>
            <person name="Teske A."/>
            <person name="Baker B."/>
        </authorList>
    </citation>
    <scope>NUCLEOTIDE SEQUENCE [LARGE SCALE GENOMIC DNA]</scope>
</reference>
<dbReference type="EMBL" id="NATQ01000003">
    <property type="protein sequence ID" value="OQX91294.1"/>
    <property type="molecule type" value="Genomic_DNA"/>
</dbReference>
<sequence length="243" mass="27597">MNMKITITILITLISTITFAWLDGVSETAGGDLVNRIDSTTLPLPGSDEFRYDDETYENAINWYADYMTGEWDGWGKKMTATNYDTYIVERITLSFQTYNGETTPPDGADFDIALCNTLAGENKPDTDNCKWRETFDPPEFIEDYPEWSNFDYDVPDIIVNSEFWVLFLPGWGGEPIDPDPPFYFCIDEENWYERSFGNIEGLYDWVPLDSLGLHAEFGVGTVGTGCMCIKPASLGEIKSLYK</sequence>
<organism evidence="1 2">
    <name type="scientific">Candidatus Coatesbacteria bacterium 4484_99</name>
    <dbReference type="NCBI Taxonomy" id="1970774"/>
    <lineage>
        <taxon>Bacteria</taxon>
        <taxon>Candidatus Coatesiibacteriota</taxon>
    </lineage>
</organism>
<name>A0A1W9S3A0_9BACT</name>
<dbReference type="Proteomes" id="UP000192611">
    <property type="component" value="Unassembled WGS sequence"/>
</dbReference>
<gene>
    <name evidence="1" type="ORF">B6D57_00215</name>
</gene>
<evidence type="ECO:0000313" key="2">
    <source>
        <dbReference type="Proteomes" id="UP000192611"/>
    </source>
</evidence>
<proteinExistence type="predicted"/>
<protein>
    <submittedName>
        <fullName evidence="1">Uncharacterized protein</fullName>
    </submittedName>
</protein>
<dbReference type="AlphaFoldDB" id="A0A1W9S3A0"/>
<comment type="caution">
    <text evidence="1">The sequence shown here is derived from an EMBL/GenBank/DDBJ whole genome shotgun (WGS) entry which is preliminary data.</text>
</comment>